<evidence type="ECO:0000256" key="9">
    <source>
        <dbReference type="PROSITE-ProRule" id="PRU00282"/>
    </source>
</evidence>
<keyword evidence="12" id="KW-1185">Reference proteome</keyword>
<dbReference type="PANTHER" id="PTHR45788:SF2">
    <property type="entry name" value="SUCCINATE_FUMARATE MITOCHONDRIAL TRANSPORTER"/>
    <property type="match status" value="1"/>
</dbReference>
<keyword evidence="4 9" id="KW-0812">Transmembrane</keyword>
<dbReference type="InterPro" id="IPR023395">
    <property type="entry name" value="MCP_dom_sf"/>
</dbReference>
<dbReference type="SUPFAM" id="SSF103506">
    <property type="entry name" value="Mitochondrial carrier"/>
    <property type="match status" value="1"/>
</dbReference>
<dbReference type="Gene3D" id="1.50.40.10">
    <property type="entry name" value="Mitochondrial carrier domain"/>
    <property type="match status" value="1"/>
</dbReference>
<dbReference type="InterPro" id="IPR002067">
    <property type="entry name" value="MCP"/>
</dbReference>
<dbReference type="AlphaFoldDB" id="A0A1E7F6N7"/>
<proteinExistence type="inferred from homology"/>
<gene>
    <name evidence="11" type="ORF">FRACYDRAFT_189026</name>
</gene>
<evidence type="ECO:0000313" key="12">
    <source>
        <dbReference type="Proteomes" id="UP000095751"/>
    </source>
</evidence>
<protein>
    <submittedName>
        <fullName evidence="11">Mitochondrial carrier</fullName>
    </submittedName>
</protein>
<dbReference type="GO" id="GO:0031966">
    <property type="term" value="C:mitochondrial membrane"/>
    <property type="evidence" value="ECO:0007669"/>
    <property type="project" value="UniProtKB-SubCell"/>
</dbReference>
<evidence type="ECO:0000256" key="1">
    <source>
        <dbReference type="ARBA" id="ARBA00004225"/>
    </source>
</evidence>
<evidence type="ECO:0000256" key="2">
    <source>
        <dbReference type="ARBA" id="ARBA00006375"/>
    </source>
</evidence>
<keyword evidence="3 10" id="KW-0813">Transport</keyword>
<feature type="repeat" description="Solcar" evidence="9">
    <location>
        <begin position="14"/>
        <end position="104"/>
    </location>
</feature>
<keyword evidence="8 9" id="KW-0472">Membrane</keyword>
<evidence type="ECO:0000256" key="10">
    <source>
        <dbReference type="RuleBase" id="RU000488"/>
    </source>
</evidence>
<evidence type="ECO:0000256" key="3">
    <source>
        <dbReference type="ARBA" id="ARBA00022448"/>
    </source>
</evidence>
<comment type="similarity">
    <text evidence="2 10">Belongs to the mitochondrial carrier (TC 2.A.29) family.</text>
</comment>
<accession>A0A1E7F6N7</accession>
<dbReference type="PROSITE" id="PS50920">
    <property type="entry name" value="SOLCAR"/>
    <property type="match status" value="3"/>
</dbReference>
<comment type="subcellular location">
    <subcellularLocation>
        <location evidence="1">Mitochondrion membrane</location>
        <topology evidence="1">Multi-pass membrane protein</topology>
    </subcellularLocation>
</comment>
<dbReference type="GO" id="GO:0005469">
    <property type="term" value="F:succinate:fumarate antiporter activity"/>
    <property type="evidence" value="ECO:0007669"/>
    <property type="project" value="TreeGrafter"/>
</dbReference>
<evidence type="ECO:0000256" key="4">
    <source>
        <dbReference type="ARBA" id="ARBA00022692"/>
    </source>
</evidence>
<dbReference type="InterPro" id="IPR049563">
    <property type="entry name" value="TXTP-like"/>
</dbReference>
<dbReference type="EMBL" id="KV784361">
    <property type="protein sequence ID" value="OEU13817.1"/>
    <property type="molecule type" value="Genomic_DNA"/>
</dbReference>
<dbReference type="PANTHER" id="PTHR45788">
    <property type="entry name" value="SUCCINATE/FUMARATE MITOCHONDRIAL TRANSPORTER-RELATED"/>
    <property type="match status" value="1"/>
</dbReference>
<keyword evidence="5" id="KW-0677">Repeat</keyword>
<feature type="repeat" description="Solcar" evidence="9">
    <location>
        <begin position="112"/>
        <end position="208"/>
    </location>
</feature>
<evidence type="ECO:0000256" key="7">
    <source>
        <dbReference type="ARBA" id="ARBA00023128"/>
    </source>
</evidence>
<dbReference type="Proteomes" id="UP000095751">
    <property type="component" value="Unassembled WGS sequence"/>
</dbReference>
<dbReference type="PRINTS" id="PR00926">
    <property type="entry name" value="MITOCARRIER"/>
</dbReference>
<dbReference type="Pfam" id="PF00153">
    <property type="entry name" value="Mito_carr"/>
    <property type="match status" value="3"/>
</dbReference>
<evidence type="ECO:0000256" key="8">
    <source>
        <dbReference type="ARBA" id="ARBA00023136"/>
    </source>
</evidence>
<feature type="repeat" description="Solcar" evidence="9">
    <location>
        <begin position="234"/>
        <end position="324"/>
    </location>
</feature>
<dbReference type="KEGG" id="fcy:FRACYDRAFT_189026"/>
<sequence>MSPSENNNGKLKKKPLSHTLLAGGTAGFVESSICHPLDTIKTRMQLREGHIESNATTLGPMKTAQKIIRKEGFWSLYKGLTAVYVGIIPKMAIRFVSFEYYKDVLKMRTPLRDDAINFTSGLLCGLTEAILIVTPAEVLKIRMQSQRHSMLDPTELKGRKYGNVVQTAATVVREEGPSALYKGIVPTMLRQGCNQAVNFAAYNAMKNYWLERQREQRDDVSLQQGSQKIYQYQLSSTMSMLIGGLSGGMGPLVNNPLDVVKTRLQKQNITKYDTPKYTGLMQACFKIANEEGMGALWKGITPRLMRIVPGQAITFTTYEAVCRWL</sequence>
<keyword evidence="6" id="KW-1133">Transmembrane helix</keyword>
<organism evidence="11 12">
    <name type="scientific">Fragilariopsis cylindrus CCMP1102</name>
    <dbReference type="NCBI Taxonomy" id="635003"/>
    <lineage>
        <taxon>Eukaryota</taxon>
        <taxon>Sar</taxon>
        <taxon>Stramenopiles</taxon>
        <taxon>Ochrophyta</taxon>
        <taxon>Bacillariophyta</taxon>
        <taxon>Bacillariophyceae</taxon>
        <taxon>Bacillariophycidae</taxon>
        <taxon>Bacillariales</taxon>
        <taxon>Bacillariaceae</taxon>
        <taxon>Fragilariopsis</taxon>
    </lineage>
</organism>
<dbReference type="OrthoDB" id="1924968at2759"/>
<keyword evidence="7" id="KW-0496">Mitochondrion</keyword>
<dbReference type="InParanoid" id="A0A1E7F6N7"/>
<reference evidence="11 12" key="1">
    <citation type="submission" date="2016-09" db="EMBL/GenBank/DDBJ databases">
        <title>Extensive genetic diversity and differential bi-allelic expression allows diatom success in the polar Southern Ocean.</title>
        <authorList>
            <consortium name="DOE Joint Genome Institute"/>
            <person name="Mock T."/>
            <person name="Otillar R.P."/>
            <person name="Strauss J."/>
            <person name="Dupont C."/>
            <person name="Frickenhaus S."/>
            <person name="Maumus F."/>
            <person name="Mcmullan M."/>
            <person name="Sanges R."/>
            <person name="Schmutz J."/>
            <person name="Toseland A."/>
            <person name="Valas R."/>
            <person name="Veluchamy A."/>
            <person name="Ward B.J."/>
            <person name="Allen A."/>
            <person name="Barry K."/>
            <person name="Falciatore A."/>
            <person name="Ferrante M."/>
            <person name="Fortunato A.E."/>
            <person name="Gloeckner G."/>
            <person name="Gruber A."/>
            <person name="Hipkin R."/>
            <person name="Janech M."/>
            <person name="Kroth P."/>
            <person name="Leese F."/>
            <person name="Lindquist E."/>
            <person name="Lyon B.R."/>
            <person name="Martin J."/>
            <person name="Mayer C."/>
            <person name="Parker M."/>
            <person name="Quesneville H."/>
            <person name="Raymond J."/>
            <person name="Uhlig C."/>
            <person name="Valentin K.U."/>
            <person name="Worden A.Z."/>
            <person name="Armbrust E.V."/>
            <person name="Bowler C."/>
            <person name="Green B."/>
            <person name="Moulton V."/>
            <person name="Van Oosterhout C."/>
            <person name="Grigoriev I."/>
        </authorList>
    </citation>
    <scope>NUCLEOTIDE SEQUENCE [LARGE SCALE GENOMIC DNA]</scope>
    <source>
        <strain evidence="11 12">CCMP1102</strain>
    </source>
</reference>
<evidence type="ECO:0000313" key="11">
    <source>
        <dbReference type="EMBL" id="OEU13817.1"/>
    </source>
</evidence>
<evidence type="ECO:0000256" key="5">
    <source>
        <dbReference type="ARBA" id="ARBA00022737"/>
    </source>
</evidence>
<dbReference type="InterPro" id="IPR018108">
    <property type="entry name" value="MCP_transmembrane"/>
</dbReference>
<name>A0A1E7F6N7_9STRA</name>
<evidence type="ECO:0000256" key="6">
    <source>
        <dbReference type="ARBA" id="ARBA00022989"/>
    </source>
</evidence>